<dbReference type="Pfam" id="PF00106">
    <property type="entry name" value="adh_short"/>
    <property type="match status" value="1"/>
</dbReference>
<dbReference type="InParanoid" id="D2VU58"/>
<dbReference type="CDD" id="cd05233">
    <property type="entry name" value="SDR_c"/>
    <property type="match status" value="1"/>
</dbReference>
<reference evidence="1 2" key="1">
    <citation type="journal article" date="2010" name="Cell">
        <title>The genome of Naegleria gruberi illuminates early eukaryotic versatility.</title>
        <authorList>
            <person name="Fritz-Laylin L.K."/>
            <person name="Prochnik S.E."/>
            <person name="Ginger M.L."/>
            <person name="Dacks J.B."/>
            <person name="Carpenter M.L."/>
            <person name="Field M.C."/>
            <person name="Kuo A."/>
            <person name="Paredez A."/>
            <person name="Chapman J."/>
            <person name="Pham J."/>
            <person name="Shu S."/>
            <person name="Neupane R."/>
            <person name="Cipriano M."/>
            <person name="Mancuso J."/>
            <person name="Tu H."/>
            <person name="Salamov A."/>
            <person name="Lindquist E."/>
            <person name="Shapiro H."/>
            <person name="Lucas S."/>
            <person name="Grigoriev I.V."/>
            <person name="Cande W.Z."/>
            <person name="Fulton C."/>
            <person name="Rokhsar D.S."/>
            <person name="Dawson S.C."/>
        </authorList>
    </citation>
    <scope>NUCLEOTIDE SEQUENCE [LARGE SCALE GENOMIC DNA]</scope>
    <source>
        <strain evidence="1 2">NEG-M</strain>
    </source>
</reference>
<evidence type="ECO:0000313" key="2">
    <source>
        <dbReference type="Proteomes" id="UP000006671"/>
    </source>
</evidence>
<proteinExistence type="predicted"/>
<dbReference type="AlphaFoldDB" id="D2VU58"/>
<dbReference type="OrthoDB" id="191139at2759"/>
<protein>
    <submittedName>
        <fullName evidence="1">Predicted protein</fullName>
    </submittedName>
</protein>
<dbReference type="GeneID" id="8858509"/>
<dbReference type="SUPFAM" id="SSF51735">
    <property type="entry name" value="NAD(P)-binding Rossmann-fold domains"/>
    <property type="match status" value="1"/>
</dbReference>
<dbReference type="eggNOG" id="ENOG502QU6Z">
    <property type="taxonomic scope" value="Eukaryota"/>
</dbReference>
<dbReference type="PANTHER" id="PTHR43544">
    <property type="entry name" value="SHORT-CHAIN DEHYDROGENASE/REDUCTASE"/>
    <property type="match status" value="1"/>
</dbReference>
<dbReference type="InterPro" id="IPR036291">
    <property type="entry name" value="NAD(P)-bd_dom_sf"/>
</dbReference>
<dbReference type="Gene3D" id="3.40.50.720">
    <property type="entry name" value="NAD(P)-binding Rossmann-like Domain"/>
    <property type="match status" value="2"/>
</dbReference>
<dbReference type="InterPro" id="IPR051468">
    <property type="entry name" value="Fungal_SecMetab_SDRs"/>
</dbReference>
<dbReference type="RefSeq" id="XP_002672372.1">
    <property type="nucleotide sequence ID" value="XM_002672326.1"/>
</dbReference>
<dbReference type="InterPro" id="IPR002347">
    <property type="entry name" value="SDR_fam"/>
</dbReference>
<dbReference type="VEuPathDB" id="AmoebaDB:NAEGRDRAFT_72544"/>
<keyword evidence="2" id="KW-1185">Reference proteome</keyword>
<gene>
    <name evidence="1" type="ORF">NAEGRDRAFT_72544</name>
</gene>
<dbReference type="GO" id="GO:0005737">
    <property type="term" value="C:cytoplasm"/>
    <property type="evidence" value="ECO:0007669"/>
    <property type="project" value="TreeGrafter"/>
</dbReference>
<dbReference type="EMBL" id="GG738898">
    <property type="protein sequence ID" value="EFC39628.1"/>
    <property type="molecule type" value="Genomic_DNA"/>
</dbReference>
<evidence type="ECO:0000313" key="1">
    <source>
        <dbReference type="EMBL" id="EFC39628.1"/>
    </source>
</evidence>
<dbReference type="PANTHER" id="PTHR43544:SF2">
    <property type="entry name" value="OXIDOREDUCTASE"/>
    <property type="match status" value="1"/>
</dbReference>
<dbReference type="GO" id="GO:0016491">
    <property type="term" value="F:oxidoreductase activity"/>
    <property type="evidence" value="ECO:0007669"/>
    <property type="project" value="TreeGrafter"/>
</dbReference>
<dbReference type="OMA" id="PIIHEND"/>
<dbReference type="Proteomes" id="UP000006671">
    <property type="component" value="Unassembled WGS sequence"/>
</dbReference>
<sequence>MCSHCNHFNDAIREYSYPSNLLCDKAAIVTGGRIKIGLQTALVLLRLGAKVIVTTRFASDALLKFKKCKDFSEWYDRLLIYPLNLKDGKSVIDFTQYIKKNFKQIHILINNAAQTVKRPLEYYKSLLKSEQKYLTKSEESAMPIIHENDSNLIEKSIEITKSTETRLDDASLTYDYFPKGEKDIWGEQVDYRPTNSWNEKLSDVSVTEIVESQMINTVSPTILASELFEIMKPSYDDSQDLEENDIHHSVRFGHSFIINVTSHEGQFETSGKSDSHIQTNTSKASLNMLTRSCSEYYARNGILVNSVDTGWVSSALPAYRAPPLTDLDAAFRVLHPILSGSFKYGKLYKNYKEVDW</sequence>
<name>D2VU58_NAEGR</name>
<dbReference type="STRING" id="5762.D2VU58"/>
<organism evidence="2">
    <name type="scientific">Naegleria gruberi</name>
    <name type="common">Amoeba</name>
    <dbReference type="NCBI Taxonomy" id="5762"/>
    <lineage>
        <taxon>Eukaryota</taxon>
        <taxon>Discoba</taxon>
        <taxon>Heterolobosea</taxon>
        <taxon>Tetramitia</taxon>
        <taxon>Eutetramitia</taxon>
        <taxon>Vahlkampfiidae</taxon>
        <taxon>Naegleria</taxon>
    </lineage>
</organism>
<dbReference type="KEGG" id="ngr:NAEGRDRAFT_72544"/>
<accession>D2VU58</accession>